<gene>
    <name evidence="1" type="ORF">S01H4_59679</name>
</gene>
<organism evidence="1">
    <name type="scientific">marine sediment metagenome</name>
    <dbReference type="NCBI Taxonomy" id="412755"/>
    <lineage>
        <taxon>unclassified sequences</taxon>
        <taxon>metagenomes</taxon>
        <taxon>ecological metagenomes</taxon>
    </lineage>
</organism>
<dbReference type="EMBL" id="BART01035040">
    <property type="protein sequence ID" value="GAH10351.1"/>
    <property type="molecule type" value="Genomic_DNA"/>
</dbReference>
<protein>
    <submittedName>
        <fullName evidence="1">Uncharacterized protein</fullName>
    </submittedName>
</protein>
<comment type="caution">
    <text evidence="1">The sequence shown here is derived from an EMBL/GenBank/DDBJ whole genome shotgun (WGS) entry which is preliminary data.</text>
</comment>
<dbReference type="AlphaFoldDB" id="X1CPL0"/>
<proteinExistence type="predicted"/>
<sequence>GGVKHGIIATTGAIEEFDINPSDLEPVIGTIGGKAQW</sequence>
<feature type="non-terminal residue" evidence="1">
    <location>
        <position position="1"/>
    </location>
</feature>
<reference evidence="1" key="1">
    <citation type="journal article" date="2014" name="Front. Microbiol.">
        <title>High frequency of phylogenetically diverse reductive dehalogenase-homologous genes in deep subseafloor sedimentary metagenomes.</title>
        <authorList>
            <person name="Kawai M."/>
            <person name="Futagami T."/>
            <person name="Toyoda A."/>
            <person name="Takaki Y."/>
            <person name="Nishi S."/>
            <person name="Hori S."/>
            <person name="Arai W."/>
            <person name="Tsubouchi T."/>
            <person name="Morono Y."/>
            <person name="Uchiyama I."/>
            <person name="Ito T."/>
            <person name="Fujiyama A."/>
            <person name="Inagaki F."/>
            <person name="Takami H."/>
        </authorList>
    </citation>
    <scope>NUCLEOTIDE SEQUENCE</scope>
    <source>
        <strain evidence="1">Expedition CK06-06</strain>
    </source>
</reference>
<evidence type="ECO:0000313" key="1">
    <source>
        <dbReference type="EMBL" id="GAH10351.1"/>
    </source>
</evidence>
<accession>X1CPL0</accession>
<name>X1CPL0_9ZZZZ</name>